<feature type="region of interest" description="Disordered" evidence="15">
    <location>
        <begin position="1068"/>
        <end position="1229"/>
    </location>
</feature>
<keyword evidence="6" id="KW-0677">Repeat</keyword>
<feature type="region of interest" description="Disordered" evidence="15">
    <location>
        <begin position="930"/>
        <end position="972"/>
    </location>
</feature>
<dbReference type="Gene3D" id="2.130.10.10">
    <property type="entry name" value="YVTN repeat-like/Quinoprotein amine dehydrogenase"/>
    <property type="match status" value="2"/>
</dbReference>
<dbReference type="SMART" id="SM00156">
    <property type="entry name" value="PP2Ac"/>
    <property type="match status" value="1"/>
</dbReference>
<dbReference type="EC" id="3.1.3.16" evidence="14"/>
<evidence type="ECO:0000256" key="2">
    <source>
        <dbReference type="ARBA" id="ARBA00004123"/>
    </source>
</evidence>
<evidence type="ECO:0000313" key="17">
    <source>
        <dbReference type="EMBL" id="OAL31639.1"/>
    </source>
</evidence>
<feature type="compositionally biased region" description="Polar residues" evidence="15">
    <location>
        <begin position="66"/>
        <end position="75"/>
    </location>
</feature>
<evidence type="ECO:0000256" key="9">
    <source>
        <dbReference type="ARBA" id="ARBA00022912"/>
    </source>
</evidence>
<feature type="domain" description="Serine/threonine specific protein phosphatases" evidence="16">
    <location>
        <begin position="341"/>
        <end position="346"/>
    </location>
</feature>
<feature type="compositionally biased region" description="Low complexity" evidence="15">
    <location>
        <begin position="1068"/>
        <end position="1094"/>
    </location>
</feature>
<evidence type="ECO:0000313" key="18">
    <source>
        <dbReference type="Proteomes" id="UP000185904"/>
    </source>
</evidence>
<dbReference type="SMART" id="SM00320">
    <property type="entry name" value="WD40"/>
    <property type="match status" value="4"/>
</dbReference>
<dbReference type="InterPro" id="IPR055410">
    <property type="entry name" value="Beta-prop_CAF1B_HIR1"/>
</dbReference>
<dbReference type="PROSITE" id="PS00125">
    <property type="entry name" value="SER_THR_PHOSPHATASE"/>
    <property type="match status" value="1"/>
</dbReference>
<name>A0A178CP77_9EURO</name>
<evidence type="ECO:0000256" key="1">
    <source>
        <dbReference type="ARBA" id="ARBA00001936"/>
    </source>
</evidence>
<keyword evidence="8" id="KW-0156">Chromatin regulator</keyword>
<protein>
    <recommendedName>
        <fullName evidence="14">Serine/threonine-protein phosphatase</fullName>
        <ecNumber evidence="14">3.1.3.16</ecNumber>
    </recommendedName>
</protein>
<dbReference type="GO" id="GO:0004722">
    <property type="term" value="F:protein serine/threonine phosphatase activity"/>
    <property type="evidence" value="ECO:0007669"/>
    <property type="project" value="UniProtKB-EC"/>
</dbReference>
<dbReference type="SUPFAM" id="SSF56300">
    <property type="entry name" value="Metallo-dependent phosphatases"/>
    <property type="match status" value="1"/>
</dbReference>
<dbReference type="InterPro" id="IPR015943">
    <property type="entry name" value="WD40/YVTN_repeat-like_dom_sf"/>
</dbReference>
<dbReference type="GO" id="GO:0005737">
    <property type="term" value="C:cytoplasm"/>
    <property type="evidence" value="ECO:0007669"/>
    <property type="project" value="TreeGrafter"/>
</dbReference>
<keyword evidence="9" id="KW-0904">Protein phosphatase</keyword>
<comment type="caution">
    <text evidence="17">The sequence shown here is derived from an EMBL/GenBank/DDBJ whole genome shotgun (WGS) entry which is preliminary data.</text>
</comment>
<feature type="repeat" description="WD" evidence="13">
    <location>
        <begin position="561"/>
        <end position="592"/>
    </location>
</feature>
<dbReference type="EMBL" id="LVCJ01000062">
    <property type="protein sequence ID" value="OAL31639.1"/>
    <property type="molecule type" value="Genomic_DNA"/>
</dbReference>
<dbReference type="InterPro" id="IPR036322">
    <property type="entry name" value="WD40_repeat_dom_sf"/>
</dbReference>
<feature type="compositionally biased region" description="Low complexity" evidence="15">
    <location>
        <begin position="87"/>
        <end position="99"/>
    </location>
</feature>
<dbReference type="PRINTS" id="PR00114">
    <property type="entry name" value="STPHPHTASE"/>
</dbReference>
<evidence type="ECO:0000256" key="8">
    <source>
        <dbReference type="ARBA" id="ARBA00022853"/>
    </source>
</evidence>
<keyword evidence="4 13" id="KW-0853">WD repeat</keyword>
<dbReference type="Pfam" id="PF24105">
    <property type="entry name" value="Beta-prop_CAF1B_HIR1"/>
    <property type="match status" value="2"/>
</dbReference>
<dbReference type="InterPro" id="IPR001680">
    <property type="entry name" value="WD40_rpt"/>
</dbReference>
<dbReference type="PROSITE" id="PS50082">
    <property type="entry name" value="WD_REPEATS_2"/>
    <property type="match status" value="3"/>
</dbReference>
<reference evidence="17 18" key="1">
    <citation type="submission" date="2016-03" db="EMBL/GenBank/DDBJ databases">
        <title>The draft genome sequence of Fonsecaea nubica causative agent of cutaneous subcutaneous infection in human host.</title>
        <authorList>
            <person name="Costa F."/>
            <person name="Sybren D.H."/>
            <person name="Raittz R.T."/>
            <person name="Weiss V.A."/>
            <person name="Leao A.C."/>
            <person name="Gomes R."/>
            <person name="De Souza E.M."/>
            <person name="Pedrosa F.O."/>
            <person name="Steffens M.B."/>
            <person name="Bombassaro A."/>
            <person name="Tadra-Sfeir M.Z."/>
            <person name="Moreno L.F."/>
            <person name="Najafzadeh M.J."/>
            <person name="Felipe M.S."/>
            <person name="Teixeira M."/>
            <person name="Sun J."/>
            <person name="Xi L."/>
            <person name="Castro M.A."/>
            <person name="Vicente V.A."/>
        </authorList>
    </citation>
    <scope>NUCLEOTIDE SEQUENCE [LARGE SCALE GENOMIC DNA]</scope>
    <source>
        <strain evidence="17 18">CBS 269.64</strain>
    </source>
</reference>
<dbReference type="InterPro" id="IPR004843">
    <property type="entry name" value="Calcineurin-like_PHP"/>
</dbReference>
<evidence type="ECO:0000256" key="5">
    <source>
        <dbReference type="ARBA" id="ARBA00022723"/>
    </source>
</evidence>
<evidence type="ECO:0000256" key="3">
    <source>
        <dbReference type="ARBA" id="ARBA00007306"/>
    </source>
</evidence>
<evidence type="ECO:0000256" key="11">
    <source>
        <dbReference type="ARBA" id="ARBA00023242"/>
    </source>
</evidence>
<feature type="compositionally biased region" description="Basic and acidic residues" evidence="15">
    <location>
        <begin position="1189"/>
        <end position="1204"/>
    </location>
</feature>
<comment type="cofactor">
    <cofactor evidence="1">
        <name>Mn(2+)</name>
        <dbReference type="ChEBI" id="CHEBI:29035"/>
    </cofactor>
</comment>
<dbReference type="InterPro" id="IPR031675">
    <property type="entry name" value="STPPase_N"/>
</dbReference>
<dbReference type="GO" id="GO:0005634">
    <property type="term" value="C:nucleus"/>
    <property type="evidence" value="ECO:0007669"/>
    <property type="project" value="UniProtKB-SubCell"/>
</dbReference>
<comment type="similarity">
    <text evidence="3">Belongs to the WD repeat HIR1 family.</text>
</comment>
<dbReference type="Pfam" id="PF16891">
    <property type="entry name" value="STPPase_N"/>
    <property type="match status" value="1"/>
</dbReference>
<feature type="compositionally biased region" description="Polar residues" evidence="15">
    <location>
        <begin position="1"/>
        <end position="32"/>
    </location>
</feature>
<dbReference type="GO" id="GO:0006325">
    <property type="term" value="P:chromatin organization"/>
    <property type="evidence" value="ECO:0007669"/>
    <property type="project" value="UniProtKB-KW"/>
</dbReference>
<feature type="region of interest" description="Disordered" evidence="15">
    <location>
        <begin position="705"/>
        <end position="795"/>
    </location>
</feature>
<organism evidence="17 18">
    <name type="scientific">Fonsecaea nubica</name>
    <dbReference type="NCBI Taxonomy" id="856822"/>
    <lineage>
        <taxon>Eukaryota</taxon>
        <taxon>Fungi</taxon>
        <taxon>Dikarya</taxon>
        <taxon>Ascomycota</taxon>
        <taxon>Pezizomycotina</taxon>
        <taxon>Eurotiomycetes</taxon>
        <taxon>Chaetothyriomycetidae</taxon>
        <taxon>Chaetothyriales</taxon>
        <taxon>Herpotrichiellaceae</taxon>
        <taxon>Fonsecaea</taxon>
    </lineage>
</organism>
<keyword evidence="5" id="KW-0479">Metal-binding</keyword>
<comment type="catalytic activity">
    <reaction evidence="14">
        <text>O-phospho-L-threonyl-[protein] + H2O = L-threonyl-[protein] + phosphate</text>
        <dbReference type="Rhea" id="RHEA:47004"/>
        <dbReference type="Rhea" id="RHEA-COMP:11060"/>
        <dbReference type="Rhea" id="RHEA-COMP:11605"/>
        <dbReference type="ChEBI" id="CHEBI:15377"/>
        <dbReference type="ChEBI" id="CHEBI:30013"/>
        <dbReference type="ChEBI" id="CHEBI:43474"/>
        <dbReference type="ChEBI" id="CHEBI:61977"/>
        <dbReference type="EC" id="3.1.3.16"/>
    </reaction>
</comment>
<dbReference type="InterPro" id="IPR050341">
    <property type="entry name" value="PP1_catalytic_subunit"/>
</dbReference>
<comment type="subcellular location">
    <subcellularLocation>
        <location evidence="2">Nucleus</location>
    </subcellularLocation>
</comment>
<evidence type="ECO:0000256" key="15">
    <source>
        <dbReference type="SAM" id="MobiDB-lite"/>
    </source>
</evidence>
<feature type="compositionally biased region" description="Pro residues" evidence="15">
    <location>
        <begin position="1157"/>
        <end position="1168"/>
    </location>
</feature>
<feature type="compositionally biased region" description="Low complexity" evidence="15">
    <location>
        <begin position="734"/>
        <end position="795"/>
    </location>
</feature>
<feature type="compositionally biased region" description="Polar residues" evidence="15">
    <location>
        <begin position="106"/>
        <end position="117"/>
    </location>
</feature>
<dbReference type="FunFam" id="3.60.21.10:FF:000006">
    <property type="entry name" value="Serine/threonine-protein phosphatase"/>
    <property type="match status" value="1"/>
</dbReference>
<gene>
    <name evidence="17" type="ORF">AYO20_08182</name>
</gene>
<keyword evidence="11" id="KW-0539">Nucleus</keyword>
<feature type="repeat" description="WD" evidence="13">
    <location>
        <begin position="662"/>
        <end position="696"/>
    </location>
</feature>
<evidence type="ECO:0000256" key="14">
    <source>
        <dbReference type="RuleBase" id="RU004273"/>
    </source>
</evidence>
<dbReference type="OrthoDB" id="1930084at2759"/>
<evidence type="ECO:0000256" key="6">
    <source>
        <dbReference type="ARBA" id="ARBA00022737"/>
    </source>
</evidence>
<feature type="repeat" description="WD" evidence="13">
    <location>
        <begin position="620"/>
        <end position="661"/>
    </location>
</feature>
<dbReference type="Proteomes" id="UP000185904">
    <property type="component" value="Unassembled WGS sequence"/>
</dbReference>
<evidence type="ECO:0000256" key="12">
    <source>
        <dbReference type="ARBA" id="ARBA00029458"/>
    </source>
</evidence>
<dbReference type="GO" id="GO:0046872">
    <property type="term" value="F:metal ion binding"/>
    <property type="evidence" value="ECO:0007669"/>
    <property type="project" value="UniProtKB-KW"/>
</dbReference>
<dbReference type="PANTHER" id="PTHR11668:SF484">
    <property type="entry name" value="SERINE_THREONINE-PROTEIN PHOSPHATASE PP-Z1-RELATED"/>
    <property type="match status" value="1"/>
</dbReference>
<dbReference type="SUPFAM" id="SSF50978">
    <property type="entry name" value="WD40 repeat-like"/>
    <property type="match status" value="1"/>
</dbReference>
<dbReference type="InterPro" id="IPR006186">
    <property type="entry name" value="Ser/Thr-sp_prot-phosphatase"/>
</dbReference>
<feature type="compositionally biased region" description="Polar residues" evidence="15">
    <location>
        <begin position="1114"/>
        <end position="1140"/>
    </location>
</feature>
<sequence>MGQQQSKSSDGTRTPLKSGSSSNLPDTLQQYPSISKSDTRESSSRSIRSSIRSKIKSSGDDKTNDSPRASGSTLAGSEVPNNDKADASSIASGRSGSSRAPREKITTNPLVESPTSPNDDDDAPSPGANTPARPPSPTQSKSVGKGHKSVDRAQRTGEVGAVSEEAPHQAHVHSSTQKAGDSILVKRENQINPRAPETKASLRAKLAELPGASPGGGMGMSEVNDMDLDDMISRLLDAGYTTKVTKAVCLKNAEITAICTAVREVLLSQPALLELTAPVKIVGDIHGQYNDLIRLFEMCGFPPNANYLFLGDYVDRGKQSLETILLLFCYKLKYPENFFILRGNHECANVTRVYGFYDECKRRCNIKIWKTFIDTFNCLPIAAIVADKIFCVHGGLSPSLSHMDDIRQIARPTDVPDYGLLNDLLWSDPADMDQDWESNERGVSYCFGKKVIVDFLARHDFDLVCRAHMVVEDGYEFFNDRLLVTVFSAPNYCGEFDNWGAVMSVSSNLLCSFELLKPLDSSALKSHIKKGRNARQNMLNSPLWSIEAQGEERKVTYLSTLTRHTQPVNVVRFCPKGEMLASAGDDGNVLLWVPSESSMATLTDEHADDKETWRIKHMCRTSTGAEIYDLAWSPDGQYFITGGVDNTARIFNAHTGTMIRQIAEHSHFVQGVAWDPLNEFVATQSSDRSVHIYALKLKDGTPTLSTHGKFNKMDLPGRRISSNSPAPAELTHRASNSSANNLAIASPAPSNPGTPLTTPLPMDPPLLTSSRRSSFGSSPSFRRSASPAPSLPLPAVRPEISSPSLSAAMGLAVKNTNIYHNETMTSFFRRLTFSPDGSLLFTPAGHYRTSFPTASDPMKTTDDVTNTVYIYTRAGFNKPPVAHLPGHKKPSVAVKCSPILYTLRSTPKPTNHITIDTSSASEEIPLLPDPIVPQSSSTIMEPPPLSASTPGPDSMSAPSPKPSIDGEPASPAPTPAFSLPYRMIYAVATQDAVFVYDTQQTTPICVVSNLHYATFSDLTWSNDGLTLLMSSTDGFCSTLAFAPGELGQVYTGPHPTYSHPVVTTSIPLPTSSSNSTPVPTPTAAASPSLTKASPVPVPPSHPSPAPFVLRPGSPTRSNSQSSIATMTSVQTSGLPNNATPTLGHVPLVTASNSGPPIAIPPMTTPPQTPASVHGGQHSATSSISGSVLGKRDGATSESEKEETKSKRRRIAPTLVGPSGSTENAKEEGN</sequence>
<keyword evidence="7 14" id="KW-0378">Hydrolase</keyword>
<dbReference type="GeneID" id="34591590"/>
<dbReference type="PROSITE" id="PS50294">
    <property type="entry name" value="WD_REPEATS_REGION"/>
    <property type="match status" value="1"/>
</dbReference>
<dbReference type="Pfam" id="PF00149">
    <property type="entry name" value="Metallophos"/>
    <property type="match status" value="1"/>
</dbReference>
<feature type="compositionally biased region" description="Pro residues" evidence="15">
    <location>
        <begin position="1095"/>
        <end position="1105"/>
    </location>
</feature>
<evidence type="ECO:0000256" key="10">
    <source>
        <dbReference type="ARBA" id="ARBA00023211"/>
    </source>
</evidence>
<evidence type="ECO:0000256" key="7">
    <source>
        <dbReference type="ARBA" id="ARBA00022801"/>
    </source>
</evidence>
<dbReference type="AlphaFoldDB" id="A0A178CP77"/>
<dbReference type="PANTHER" id="PTHR11668">
    <property type="entry name" value="SERINE/THREONINE PROTEIN PHOSPHATASE"/>
    <property type="match status" value="1"/>
</dbReference>
<proteinExistence type="inferred from homology"/>
<evidence type="ECO:0000259" key="16">
    <source>
        <dbReference type="PROSITE" id="PS00125"/>
    </source>
</evidence>
<feature type="region of interest" description="Disordered" evidence="15">
    <location>
        <begin position="1"/>
        <end position="183"/>
    </location>
</feature>
<evidence type="ECO:0000256" key="4">
    <source>
        <dbReference type="ARBA" id="ARBA00022574"/>
    </source>
</evidence>
<dbReference type="Gene3D" id="3.60.21.10">
    <property type="match status" value="1"/>
</dbReference>
<evidence type="ECO:0000256" key="13">
    <source>
        <dbReference type="PROSITE-ProRule" id="PRU00221"/>
    </source>
</evidence>
<dbReference type="RefSeq" id="XP_022497586.1">
    <property type="nucleotide sequence ID" value="XM_022646463.1"/>
</dbReference>
<dbReference type="InterPro" id="IPR029052">
    <property type="entry name" value="Metallo-depent_PP-like"/>
</dbReference>
<keyword evidence="10" id="KW-0464">Manganese</keyword>
<comment type="similarity">
    <text evidence="12">Belongs to the PPP phosphatase family. PP-Z subfamily.</text>
</comment>
<keyword evidence="18" id="KW-1185">Reference proteome</keyword>
<dbReference type="CDD" id="cd07414">
    <property type="entry name" value="MPP_PP1_PPKL"/>
    <property type="match status" value="1"/>
</dbReference>
<accession>A0A178CP77</accession>